<dbReference type="InterPro" id="IPR016155">
    <property type="entry name" value="Mopterin_synth/thiamin_S_b"/>
</dbReference>
<proteinExistence type="predicted"/>
<accession>R4KQK7</accession>
<dbReference type="SUPFAM" id="SSF54285">
    <property type="entry name" value="MoaD/ThiS"/>
    <property type="match status" value="1"/>
</dbReference>
<dbReference type="Gene3D" id="3.10.20.30">
    <property type="match status" value="1"/>
</dbReference>
<evidence type="ECO:0000313" key="2">
    <source>
        <dbReference type="EMBL" id="AGL03827.1"/>
    </source>
</evidence>
<gene>
    <name evidence="2" type="ORF">Desgi_4600</name>
</gene>
<dbReference type="Proteomes" id="UP000013520">
    <property type="component" value="Chromosome"/>
</dbReference>
<keyword evidence="3" id="KW-1185">Reference proteome</keyword>
<evidence type="ECO:0000259" key="1">
    <source>
        <dbReference type="Pfam" id="PF14451"/>
    </source>
</evidence>
<dbReference type="InterPro" id="IPR012675">
    <property type="entry name" value="Beta-grasp_dom_sf"/>
</dbReference>
<reference evidence="2 3" key="1">
    <citation type="submission" date="2012-01" db="EMBL/GenBank/DDBJ databases">
        <title>Complete sequence of Desulfotomaculum gibsoniae DSM 7213.</title>
        <authorList>
            <consortium name="US DOE Joint Genome Institute"/>
            <person name="Lucas S."/>
            <person name="Han J."/>
            <person name="Lapidus A."/>
            <person name="Cheng J.-F."/>
            <person name="Goodwin L."/>
            <person name="Pitluck S."/>
            <person name="Peters L."/>
            <person name="Ovchinnikova G."/>
            <person name="Teshima H."/>
            <person name="Detter J.C."/>
            <person name="Han C."/>
            <person name="Tapia R."/>
            <person name="Land M."/>
            <person name="Hauser L."/>
            <person name="Kyrpides N."/>
            <person name="Ivanova N."/>
            <person name="Pagani I."/>
            <person name="Parshina S."/>
            <person name="Plugge C."/>
            <person name="Muyzer G."/>
            <person name="Kuever J."/>
            <person name="Ivanova A."/>
            <person name="Nazina T."/>
            <person name="Klenk H.-P."/>
            <person name="Brambilla E."/>
            <person name="Spring S."/>
            <person name="Stams A.F."/>
            <person name="Woyke T."/>
        </authorList>
    </citation>
    <scope>NUCLEOTIDE SEQUENCE [LARGE SCALE GENOMIC DNA]</scope>
    <source>
        <strain evidence="2 3">DSM 7213</strain>
    </source>
</reference>
<feature type="domain" description="Ubiquitin Mut7-C" evidence="1">
    <location>
        <begin position="24"/>
        <end position="82"/>
    </location>
</feature>
<dbReference type="STRING" id="767817.Desgi_4600"/>
<name>R4KQK7_9FIRM</name>
<dbReference type="eggNOG" id="COG1977">
    <property type="taxonomic scope" value="Bacteria"/>
</dbReference>
<dbReference type="Pfam" id="PF14451">
    <property type="entry name" value="Ub-Mut7C"/>
    <property type="match status" value="1"/>
</dbReference>
<dbReference type="OrthoDB" id="1808557at2"/>
<dbReference type="KEGG" id="dgi:Desgi_4600"/>
<organism evidence="2 3">
    <name type="scientific">Desulfoscipio gibsoniae DSM 7213</name>
    <dbReference type="NCBI Taxonomy" id="767817"/>
    <lineage>
        <taxon>Bacteria</taxon>
        <taxon>Bacillati</taxon>
        <taxon>Bacillota</taxon>
        <taxon>Clostridia</taxon>
        <taxon>Eubacteriales</taxon>
        <taxon>Desulfallaceae</taxon>
        <taxon>Desulfoscipio</taxon>
    </lineage>
</organism>
<dbReference type="AlphaFoldDB" id="R4KQK7"/>
<dbReference type="InterPro" id="IPR027798">
    <property type="entry name" value="Ub_Mut7C"/>
</dbReference>
<protein>
    <submittedName>
        <fullName evidence="2">ThiS family protein</fullName>
    </submittedName>
</protein>
<dbReference type="EMBL" id="CP003273">
    <property type="protein sequence ID" value="AGL03827.1"/>
    <property type="molecule type" value="Genomic_DNA"/>
</dbReference>
<sequence>MAEPKTFNVLVNMGIVLARQVGPPEYQKPKITLPVTEDVTLDYLINQLGIPNQYISFITVNGRKCEWSVRLKPNDEIILFPYITGG</sequence>
<evidence type="ECO:0000313" key="3">
    <source>
        <dbReference type="Proteomes" id="UP000013520"/>
    </source>
</evidence>
<dbReference type="HOGENOM" id="CLU_2492745_0_0_9"/>
<dbReference type="RefSeq" id="WP_006522329.1">
    <property type="nucleotide sequence ID" value="NC_021184.1"/>
</dbReference>